<reference evidence="2" key="1">
    <citation type="journal article" date="2022" name="Int. J. Mol. Sci.">
        <title>Draft Genome of Tanacetum Coccineum: Genomic Comparison of Closely Related Tanacetum-Family Plants.</title>
        <authorList>
            <person name="Yamashiro T."/>
            <person name="Shiraishi A."/>
            <person name="Nakayama K."/>
            <person name="Satake H."/>
        </authorList>
    </citation>
    <scope>NUCLEOTIDE SEQUENCE</scope>
</reference>
<evidence type="ECO:0000256" key="1">
    <source>
        <dbReference type="SAM" id="MobiDB-lite"/>
    </source>
</evidence>
<proteinExistence type="predicted"/>
<dbReference type="EMBL" id="BQNB010019612">
    <property type="protein sequence ID" value="GJT87159.1"/>
    <property type="molecule type" value="Genomic_DNA"/>
</dbReference>
<feature type="region of interest" description="Disordered" evidence="1">
    <location>
        <begin position="92"/>
        <end position="121"/>
    </location>
</feature>
<sequence length="121" mass="13601">MAIKESKDLTSISLDELINNLKVYEVIIKKDSEMVKDKREQSRSLALKAKKNLVMKKVRPSIVKTKSTPRPCKTSSSFLKDEKENALDAKIKITSSKTDQSHQEPRTKGPSLEELGAIMAK</sequence>
<dbReference type="Proteomes" id="UP001151760">
    <property type="component" value="Unassembled WGS sequence"/>
</dbReference>
<organism evidence="2 3">
    <name type="scientific">Tanacetum coccineum</name>
    <dbReference type="NCBI Taxonomy" id="301880"/>
    <lineage>
        <taxon>Eukaryota</taxon>
        <taxon>Viridiplantae</taxon>
        <taxon>Streptophyta</taxon>
        <taxon>Embryophyta</taxon>
        <taxon>Tracheophyta</taxon>
        <taxon>Spermatophyta</taxon>
        <taxon>Magnoliopsida</taxon>
        <taxon>eudicotyledons</taxon>
        <taxon>Gunneridae</taxon>
        <taxon>Pentapetalae</taxon>
        <taxon>asterids</taxon>
        <taxon>campanulids</taxon>
        <taxon>Asterales</taxon>
        <taxon>Asteraceae</taxon>
        <taxon>Asteroideae</taxon>
        <taxon>Anthemideae</taxon>
        <taxon>Anthemidinae</taxon>
        <taxon>Tanacetum</taxon>
    </lineage>
</organism>
<evidence type="ECO:0000313" key="3">
    <source>
        <dbReference type="Proteomes" id="UP001151760"/>
    </source>
</evidence>
<reference evidence="2" key="2">
    <citation type="submission" date="2022-01" db="EMBL/GenBank/DDBJ databases">
        <authorList>
            <person name="Yamashiro T."/>
            <person name="Shiraishi A."/>
            <person name="Satake H."/>
            <person name="Nakayama K."/>
        </authorList>
    </citation>
    <scope>NUCLEOTIDE SEQUENCE</scope>
</reference>
<gene>
    <name evidence="2" type="ORF">Tco_1068876</name>
</gene>
<name>A0ABQ5HH43_9ASTR</name>
<evidence type="ECO:0000313" key="2">
    <source>
        <dbReference type="EMBL" id="GJT87159.1"/>
    </source>
</evidence>
<protein>
    <recommendedName>
        <fullName evidence="4">Transposase, Ptta/En/Spm, transposase, Tnp1/En/Spm-like protein</fullName>
    </recommendedName>
</protein>
<accession>A0ABQ5HH43</accession>
<evidence type="ECO:0008006" key="4">
    <source>
        <dbReference type="Google" id="ProtNLM"/>
    </source>
</evidence>
<comment type="caution">
    <text evidence="2">The sequence shown here is derived from an EMBL/GenBank/DDBJ whole genome shotgun (WGS) entry which is preliminary data.</text>
</comment>
<keyword evidence="3" id="KW-1185">Reference proteome</keyword>